<dbReference type="SUPFAM" id="SSF141868">
    <property type="entry name" value="EAL domain-like"/>
    <property type="match status" value="1"/>
</dbReference>
<dbReference type="Pfam" id="PF00563">
    <property type="entry name" value="EAL"/>
    <property type="match status" value="1"/>
</dbReference>
<gene>
    <name evidence="4" type="ORF">SJ2017_2066</name>
</gene>
<evidence type="ECO:0000259" key="2">
    <source>
        <dbReference type="PROSITE" id="PS50110"/>
    </source>
</evidence>
<dbReference type="InterPro" id="IPR050706">
    <property type="entry name" value="Cyclic-di-GMP_PDE-like"/>
</dbReference>
<feature type="modified residue" description="4-aspartylphosphate" evidence="1">
    <location>
        <position position="57"/>
    </location>
</feature>
<feature type="domain" description="EAL" evidence="3">
    <location>
        <begin position="139"/>
        <end position="391"/>
    </location>
</feature>
<dbReference type="PROSITE" id="PS50883">
    <property type="entry name" value="EAL"/>
    <property type="match status" value="1"/>
</dbReference>
<evidence type="ECO:0000256" key="1">
    <source>
        <dbReference type="PROSITE-ProRule" id="PRU00169"/>
    </source>
</evidence>
<dbReference type="PANTHER" id="PTHR33121:SF71">
    <property type="entry name" value="OXYGEN SENSOR PROTEIN DOSP"/>
    <property type="match status" value="1"/>
</dbReference>
<evidence type="ECO:0000259" key="3">
    <source>
        <dbReference type="PROSITE" id="PS50883"/>
    </source>
</evidence>
<dbReference type="CDD" id="cd01948">
    <property type="entry name" value="EAL"/>
    <property type="match status" value="1"/>
</dbReference>
<dbReference type="SUPFAM" id="SSF52172">
    <property type="entry name" value="CheY-like"/>
    <property type="match status" value="1"/>
</dbReference>
<accession>A0ABM6JJD5</accession>
<dbReference type="Proteomes" id="UP000191820">
    <property type="component" value="Chromosome"/>
</dbReference>
<keyword evidence="1" id="KW-0597">Phosphoprotein</keyword>
<dbReference type="RefSeq" id="WP_080915721.1">
    <property type="nucleotide sequence ID" value="NZ_CP020472.1"/>
</dbReference>
<evidence type="ECO:0000313" key="4">
    <source>
        <dbReference type="EMBL" id="ARD22364.1"/>
    </source>
</evidence>
<proteinExistence type="predicted"/>
<dbReference type="EMBL" id="CP020472">
    <property type="protein sequence ID" value="ARD22364.1"/>
    <property type="molecule type" value="Genomic_DNA"/>
</dbReference>
<dbReference type="SMART" id="SM00448">
    <property type="entry name" value="REC"/>
    <property type="match status" value="1"/>
</dbReference>
<dbReference type="Gene3D" id="3.20.20.450">
    <property type="entry name" value="EAL domain"/>
    <property type="match status" value="1"/>
</dbReference>
<dbReference type="PANTHER" id="PTHR33121">
    <property type="entry name" value="CYCLIC DI-GMP PHOSPHODIESTERASE PDEF"/>
    <property type="match status" value="1"/>
</dbReference>
<evidence type="ECO:0000313" key="5">
    <source>
        <dbReference type="Proteomes" id="UP000191820"/>
    </source>
</evidence>
<dbReference type="Pfam" id="PF00072">
    <property type="entry name" value="Response_reg"/>
    <property type="match status" value="1"/>
</dbReference>
<dbReference type="InterPro" id="IPR011006">
    <property type="entry name" value="CheY-like_superfamily"/>
</dbReference>
<organism evidence="4 5">
    <name type="scientific">Shewanella japonica</name>
    <dbReference type="NCBI Taxonomy" id="93973"/>
    <lineage>
        <taxon>Bacteria</taxon>
        <taxon>Pseudomonadati</taxon>
        <taxon>Pseudomonadota</taxon>
        <taxon>Gammaproteobacteria</taxon>
        <taxon>Alteromonadales</taxon>
        <taxon>Shewanellaceae</taxon>
        <taxon>Shewanella</taxon>
    </lineage>
</organism>
<reference evidence="4 5" key="1">
    <citation type="submission" date="2017-03" db="EMBL/GenBank/DDBJ databases">
        <title>Genome sequencing of Shewanella japonica KCTC 22435.</title>
        <authorList>
            <person name="Kim K.M."/>
        </authorList>
    </citation>
    <scope>NUCLEOTIDE SEQUENCE [LARGE SCALE GENOMIC DNA]</scope>
    <source>
        <strain evidence="4 5">KCTC 22435</strain>
    </source>
</reference>
<dbReference type="InterPro" id="IPR001789">
    <property type="entry name" value="Sig_transdc_resp-reg_receiver"/>
</dbReference>
<dbReference type="SMART" id="SM00052">
    <property type="entry name" value="EAL"/>
    <property type="match status" value="1"/>
</dbReference>
<dbReference type="Gene3D" id="3.40.50.2300">
    <property type="match status" value="1"/>
</dbReference>
<keyword evidence="5" id="KW-1185">Reference proteome</keyword>
<dbReference type="PROSITE" id="PS50110">
    <property type="entry name" value="RESPONSE_REGULATORY"/>
    <property type="match status" value="1"/>
</dbReference>
<dbReference type="InterPro" id="IPR001633">
    <property type="entry name" value="EAL_dom"/>
</dbReference>
<name>A0ABM6JJD5_9GAMM</name>
<dbReference type="InterPro" id="IPR035919">
    <property type="entry name" value="EAL_sf"/>
</dbReference>
<sequence length="404" mass="45289">MTKEIRSVLIVDDQAVIRKIFSKSLGLLGQYTIAEAADGLEAFELIKTNHFDLIFCDLNMPVKDGLYLLQRLIELQYATPIVLFSGEDQSLLNSAKVLATHYHLNILGIVPKPITSDMLQSFIKQAASINMKQYQTPLPDITEHDLKDYIVNGHVKAFFQPQYNLLTNEICGFEALARIVDNGQIILPSQFINKAEETDLIMPLTKAVINDAFQYFSMLKPEYKKLNLSINLSGKLLDDETIPHWLEETAATHGINNDAITCELTETAIPSNPSVMIVALLRLRMMKFKLSIDDFGTGFASLEQLHMLPFNELKIDRCFVADILNNDKSKALFRRSISLAKDLDLLAVAEGVEDFETKQLIIKLGCKVAQGFYFSQPLAAHDIVNEINESGLSFGVNSLEESKL</sequence>
<feature type="domain" description="Response regulatory" evidence="2">
    <location>
        <begin position="7"/>
        <end position="127"/>
    </location>
</feature>
<protein>
    <submittedName>
        <fullName evidence="4">Diguanylate cyclase</fullName>
    </submittedName>
</protein>